<feature type="transmembrane region" description="Helical" evidence="1">
    <location>
        <begin position="135"/>
        <end position="156"/>
    </location>
</feature>
<keyword evidence="1" id="KW-1133">Transmembrane helix</keyword>
<keyword evidence="1" id="KW-0472">Membrane</keyword>
<keyword evidence="3" id="KW-1185">Reference proteome</keyword>
<feature type="transmembrane region" description="Helical" evidence="1">
    <location>
        <begin position="107"/>
        <end position="128"/>
    </location>
</feature>
<comment type="caution">
    <text evidence="2">The sequence shown here is derived from an EMBL/GenBank/DDBJ whole genome shotgun (WGS) entry which is preliminary data.</text>
</comment>
<organism evidence="2 3">
    <name type="scientific">Micromonospora deserti</name>
    <dbReference type="NCBI Taxonomy" id="2070366"/>
    <lineage>
        <taxon>Bacteria</taxon>
        <taxon>Bacillati</taxon>
        <taxon>Actinomycetota</taxon>
        <taxon>Actinomycetes</taxon>
        <taxon>Micromonosporales</taxon>
        <taxon>Micromonosporaceae</taxon>
        <taxon>Micromonospora</taxon>
    </lineage>
</organism>
<dbReference type="OrthoDB" id="3371801at2"/>
<evidence type="ECO:0000313" key="3">
    <source>
        <dbReference type="Proteomes" id="UP000248749"/>
    </source>
</evidence>
<feature type="transmembrane region" description="Helical" evidence="1">
    <location>
        <begin position="39"/>
        <end position="57"/>
    </location>
</feature>
<feature type="transmembrane region" description="Helical" evidence="1">
    <location>
        <begin position="69"/>
        <end position="95"/>
    </location>
</feature>
<dbReference type="RefSeq" id="WP_111133344.1">
    <property type="nucleotide sequence ID" value="NZ_POUB01000027.1"/>
</dbReference>
<dbReference type="EMBL" id="POUB01000027">
    <property type="protein sequence ID" value="PZG01506.1"/>
    <property type="molecule type" value="Genomic_DNA"/>
</dbReference>
<feature type="transmembrane region" description="Helical" evidence="1">
    <location>
        <begin position="162"/>
        <end position="183"/>
    </location>
</feature>
<gene>
    <name evidence="2" type="ORF">C1I99_06755</name>
</gene>
<evidence type="ECO:0008006" key="4">
    <source>
        <dbReference type="Google" id="ProtNLM"/>
    </source>
</evidence>
<dbReference type="Proteomes" id="UP000248749">
    <property type="component" value="Unassembled WGS sequence"/>
</dbReference>
<evidence type="ECO:0000313" key="2">
    <source>
        <dbReference type="EMBL" id="PZG01506.1"/>
    </source>
</evidence>
<proteinExistence type="predicted"/>
<protein>
    <recommendedName>
        <fullName evidence="4">DUF998 domain-containing protein</fullName>
    </recommendedName>
</protein>
<dbReference type="AlphaFoldDB" id="A0A2W2CPR3"/>
<reference evidence="2 3" key="1">
    <citation type="submission" date="2018-01" db="EMBL/GenBank/DDBJ databases">
        <title>Draft genome sequence of Salinispora sp. 13K206.</title>
        <authorList>
            <person name="Sahin N."/>
            <person name="Saygin H."/>
            <person name="Ay H."/>
        </authorList>
    </citation>
    <scope>NUCLEOTIDE SEQUENCE [LARGE SCALE GENOMIC DNA]</scope>
    <source>
        <strain evidence="2 3">13K206</strain>
    </source>
</reference>
<name>A0A2W2CPR3_9ACTN</name>
<sequence length="208" mass="21048">MSTSWLLRFGAACGVVLGLSTAVPGLVEAFIGETAATSFVIGVGAAFGGPALTALYLRQRAATGRFGAVAYAVNMIGLGLFAGVAFALNMVLYYLDEAVADDVLDGPSGVAVLGSAVVFVAGTVMFAVSMLRARVLPRVAAAGYGVAFTLLALLAPLPDSPVISAVHVLAGASLIWLCTAIWMSTPPTAGGPPAASLFPHTDHTPVNR</sequence>
<accession>A0A2W2CPR3</accession>
<keyword evidence="1" id="KW-0812">Transmembrane</keyword>
<evidence type="ECO:0000256" key="1">
    <source>
        <dbReference type="SAM" id="Phobius"/>
    </source>
</evidence>